<name>A0A927H1H9_9BACL</name>
<comment type="caution">
    <text evidence="2">The sequence shown here is derived from an EMBL/GenBank/DDBJ whole genome shotgun (WGS) entry which is preliminary data.</text>
</comment>
<dbReference type="EMBL" id="JACXJA010000020">
    <property type="protein sequence ID" value="MBD2863494.1"/>
    <property type="molecule type" value="Genomic_DNA"/>
</dbReference>
<feature type="coiled-coil region" evidence="1">
    <location>
        <begin position="22"/>
        <end position="49"/>
    </location>
</feature>
<keyword evidence="3" id="KW-1185">Reference proteome</keyword>
<dbReference type="AlphaFoldDB" id="A0A927H1H9"/>
<dbReference type="PIRSF" id="PIRSF016498">
    <property type="entry name" value="UCP016498"/>
    <property type="match status" value="1"/>
</dbReference>
<evidence type="ECO:0000313" key="2">
    <source>
        <dbReference type="EMBL" id="MBD2863494.1"/>
    </source>
</evidence>
<sequence length="133" mass="15670">MEMKWFTLEEANALLPTIREELAAVQSIAKEYEERYKRLIQLKEKAGVRRDEQSDPFFTLECELEFSQIEARAIIRSIHRKGAQLKDLDMGLIDFPAILDGEEVLLCWRQGEDRITHWHGFNDGFYGRRPLNE</sequence>
<evidence type="ECO:0000313" key="3">
    <source>
        <dbReference type="Proteomes" id="UP000639396"/>
    </source>
</evidence>
<dbReference type="Proteomes" id="UP000639396">
    <property type="component" value="Unassembled WGS sequence"/>
</dbReference>
<reference evidence="2" key="1">
    <citation type="submission" date="2020-09" db="EMBL/GenBank/DDBJ databases">
        <title>A novel bacterium of genus Paenibacillus, isolated from South China Sea.</title>
        <authorList>
            <person name="Huang H."/>
            <person name="Mo K."/>
            <person name="Hu Y."/>
        </authorList>
    </citation>
    <scope>NUCLEOTIDE SEQUENCE</scope>
    <source>
        <strain evidence="2">IB182363</strain>
    </source>
</reference>
<keyword evidence="1" id="KW-0175">Coiled coil</keyword>
<dbReference type="InterPro" id="IPR018699">
    <property type="entry name" value="DUF2203"/>
</dbReference>
<evidence type="ECO:0000256" key="1">
    <source>
        <dbReference type="SAM" id="Coils"/>
    </source>
</evidence>
<accession>A0A927H1H9</accession>
<organism evidence="2 3">
    <name type="scientific">Paenibacillus oceani</name>
    <dbReference type="NCBI Taxonomy" id="2772510"/>
    <lineage>
        <taxon>Bacteria</taxon>
        <taxon>Bacillati</taxon>
        <taxon>Bacillota</taxon>
        <taxon>Bacilli</taxon>
        <taxon>Bacillales</taxon>
        <taxon>Paenibacillaceae</taxon>
        <taxon>Paenibacillus</taxon>
    </lineage>
</organism>
<gene>
    <name evidence="2" type="ORF">IDH45_15985</name>
</gene>
<dbReference type="Pfam" id="PF09969">
    <property type="entry name" value="DUF2203"/>
    <property type="match status" value="1"/>
</dbReference>
<proteinExistence type="predicted"/>
<protein>
    <submittedName>
        <fullName evidence="2">DUF2203 domain-containing protein</fullName>
    </submittedName>
</protein>